<name>A0A7W7ZTN6_9BACT</name>
<dbReference type="AlphaFoldDB" id="A0A7W7ZTN6"/>
<evidence type="ECO:0000313" key="2">
    <source>
        <dbReference type="EMBL" id="MBB5065592.1"/>
    </source>
</evidence>
<accession>A0A7W7ZTN6</accession>
<feature type="chain" id="PRO_5031166616" evidence="1">
    <location>
        <begin position="23"/>
        <end position="138"/>
    </location>
</feature>
<dbReference type="EMBL" id="JACHIO010000018">
    <property type="protein sequence ID" value="MBB5065592.1"/>
    <property type="molecule type" value="Genomic_DNA"/>
</dbReference>
<comment type="caution">
    <text evidence="2">The sequence shown here is derived from an EMBL/GenBank/DDBJ whole genome shotgun (WGS) entry which is preliminary data.</text>
</comment>
<evidence type="ECO:0000313" key="3">
    <source>
        <dbReference type="Proteomes" id="UP000584867"/>
    </source>
</evidence>
<proteinExistence type="predicted"/>
<protein>
    <submittedName>
        <fullName evidence="2">Uncharacterized protein</fullName>
    </submittedName>
</protein>
<keyword evidence="1" id="KW-0732">Signal</keyword>
<evidence type="ECO:0000256" key="1">
    <source>
        <dbReference type="SAM" id="SignalP"/>
    </source>
</evidence>
<dbReference type="Proteomes" id="UP000584867">
    <property type="component" value="Unassembled WGS sequence"/>
</dbReference>
<gene>
    <name evidence="2" type="ORF">HDF15_003961</name>
</gene>
<organism evidence="2 3">
    <name type="scientific">Granulicella mallensis</name>
    <dbReference type="NCBI Taxonomy" id="940614"/>
    <lineage>
        <taxon>Bacteria</taxon>
        <taxon>Pseudomonadati</taxon>
        <taxon>Acidobacteriota</taxon>
        <taxon>Terriglobia</taxon>
        <taxon>Terriglobales</taxon>
        <taxon>Acidobacteriaceae</taxon>
        <taxon>Granulicella</taxon>
    </lineage>
</organism>
<feature type="signal peptide" evidence="1">
    <location>
        <begin position="1"/>
        <end position="22"/>
    </location>
</feature>
<reference evidence="2 3" key="1">
    <citation type="submission" date="2020-08" db="EMBL/GenBank/DDBJ databases">
        <title>Genomic Encyclopedia of Type Strains, Phase IV (KMG-V): Genome sequencing to study the core and pangenomes of soil and plant-associated prokaryotes.</title>
        <authorList>
            <person name="Whitman W."/>
        </authorList>
    </citation>
    <scope>NUCLEOTIDE SEQUENCE [LARGE SCALE GENOMIC DNA]</scope>
    <source>
        <strain evidence="2 3">X5P3</strain>
    </source>
</reference>
<sequence length="138" mass="15335">MRVLKYLLIATFAFVFLGAAPAPVTPALHAQVTIGIGVAPECPYGYYGYAPYNCAPYGYYGPEWFVGGGFVGAGPWHHGAPFYGHINRAFDPRFGYHGAFPGRGHYVEHPDHFRSFHGSHYSDARGNYHTEAEHGHYR</sequence>
<dbReference type="RefSeq" id="WP_184258427.1">
    <property type="nucleotide sequence ID" value="NZ_JACHIO010000018.1"/>
</dbReference>